<evidence type="ECO:0000313" key="2">
    <source>
        <dbReference type="EMBL" id="EPR87357.1"/>
    </source>
</evidence>
<protein>
    <submittedName>
        <fullName evidence="2">Putative lipoprotein</fullName>
    </submittedName>
</protein>
<dbReference type="AlphaFoldDB" id="S7WZ92"/>
<feature type="domain" description="DUF4266" evidence="1">
    <location>
        <begin position="6"/>
        <end position="55"/>
    </location>
</feature>
<reference evidence="2 3" key="1">
    <citation type="submission" date="2013-05" db="EMBL/GenBank/DDBJ databases">
        <title>Genome assembly of Acinetobacter junii MTCC 11364.</title>
        <authorList>
            <person name="Khatri I."/>
            <person name="Singh N.K."/>
            <person name="Subramanian S."/>
            <person name="Mayilraj S."/>
        </authorList>
    </citation>
    <scope>NUCLEOTIDE SEQUENCE [LARGE SCALE GENOMIC DNA]</scope>
    <source>
        <strain evidence="2 3">MTCC 11364</strain>
    </source>
</reference>
<keyword evidence="2" id="KW-0449">Lipoprotein</keyword>
<gene>
    <name evidence="2" type="ORF">L292_0803</name>
</gene>
<accession>S7WZ92</accession>
<name>S7WZ92_ACIJU</name>
<evidence type="ECO:0000259" key="1">
    <source>
        <dbReference type="Pfam" id="PF14086"/>
    </source>
</evidence>
<dbReference type="EMBL" id="ASYZ01000015">
    <property type="protein sequence ID" value="EPR87357.1"/>
    <property type="molecule type" value="Genomic_DNA"/>
</dbReference>
<sequence>MQTLGVKPWERDILARPAMQLDAAPLDAAYDEHIYFSKEAASGGRGFGGGGCGCN</sequence>
<dbReference type="PATRIC" id="fig|1330047.3.peg.203"/>
<organism evidence="2 3">
    <name type="scientific">Acinetobacter junii CIP 107470 = MTCC 11364</name>
    <dbReference type="NCBI Taxonomy" id="1217666"/>
    <lineage>
        <taxon>Bacteria</taxon>
        <taxon>Pseudomonadati</taxon>
        <taxon>Pseudomonadota</taxon>
        <taxon>Gammaproteobacteria</taxon>
        <taxon>Moraxellales</taxon>
        <taxon>Moraxellaceae</taxon>
        <taxon>Acinetobacter</taxon>
    </lineage>
</organism>
<dbReference type="Proteomes" id="UP000018420">
    <property type="component" value="Unassembled WGS sequence"/>
</dbReference>
<dbReference type="InterPro" id="IPR025362">
    <property type="entry name" value="DUF4266"/>
</dbReference>
<evidence type="ECO:0000313" key="3">
    <source>
        <dbReference type="Proteomes" id="UP000018420"/>
    </source>
</evidence>
<comment type="caution">
    <text evidence="2">The sequence shown here is derived from an EMBL/GenBank/DDBJ whole genome shotgun (WGS) entry which is preliminary data.</text>
</comment>
<proteinExistence type="predicted"/>
<dbReference type="Pfam" id="PF14086">
    <property type="entry name" value="DUF4266"/>
    <property type="match status" value="1"/>
</dbReference>